<dbReference type="Gene3D" id="2.130.10.10">
    <property type="entry name" value="YVTN repeat-like/Quinoprotein amine dehydrogenase"/>
    <property type="match status" value="1"/>
</dbReference>
<feature type="compositionally biased region" description="Polar residues" evidence="7">
    <location>
        <begin position="287"/>
        <end position="296"/>
    </location>
</feature>
<dbReference type="SMART" id="SM00320">
    <property type="entry name" value="WD40"/>
    <property type="match status" value="4"/>
</dbReference>
<dbReference type="InterPro" id="IPR051243">
    <property type="entry name" value="PcG_WD-repeat"/>
</dbReference>
<evidence type="ECO:0000313" key="9">
    <source>
        <dbReference type="EMBL" id="KAL2267493.1"/>
    </source>
</evidence>
<feature type="domain" description="Polycomb protein EED-like insertion" evidence="8">
    <location>
        <begin position="383"/>
        <end position="473"/>
    </location>
</feature>
<evidence type="ECO:0000256" key="2">
    <source>
        <dbReference type="ARBA" id="ARBA00022574"/>
    </source>
</evidence>
<evidence type="ECO:0000256" key="7">
    <source>
        <dbReference type="SAM" id="MobiDB-lite"/>
    </source>
</evidence>
<evidence type="ECO:0000313" key="10">
    <source>
        <dbReference type="Proteomes" id="UP001600064"/>
    </source>
</evidence>
<dbReference type="GeneID" id="98125940"/>
<keyword evidence="5" id="KW-0804">Transcription</keyword>
<keyword evidence="10" id="KW-1185">Reference proteome</keyword>
<accession>A0ABR4DAY2</accession>
<dbReference type="EMBL" id="JAZGUE010000004">
    <property type="protein sequence ID" value="KAL2267493.1"/>
    <property type="molecule type" value="Genomic_DNA"/>
</dbReference>
<comment type="similarity">
    <text evidence="1">Belongs to the WD repeat ESC family.</text>
</comment>
<dbReference type="PROSITE" id="PS50294">
    <property type="entry name" value="WD_REPEATS_REGION"/>
    <property type="match status" value="2"/>
</dbReference>
<organism evidence="9 10">
    <name type="scientific">Remersonia thermophila</name>
    <dbReference type="NCBI Taxonomy" id="72144"/>
    <lineage>
        <taxon>Eukaryota</taxon>
        <taxon>Fungi</taxon>
        <taxon>Dikarya</taxon>
        <taxon>Ascomycota</taxon>
        <taxon>Pezizomycotina</taxon>
        <taxon>Sordariomycetes</taxon>
        <taxon>Sordariomycetidae</taxon>
        <taxon>Sordariales</taxon>
        <taxon>Sordariales incertae sedis</taxon>
        <taxon>Remersonia</taxon>
    </lineage>
</organism>
<dbReference type="SUPFAM" id="SSF50978">
    <property type="entry name" value="WD40 repeat-like"/>
    <property type="match status" value="1"/>
</dbReference>
<keyword evidence="4" id="KW-0805">Transcription regulation</keyword>
<proteinExistence type="inferred from homology"/>
<dbReference type="Pfam" id="PF22038">
    <property type="entry name" value="PRC2_EED_ins"/>
    <property type="match status" value="1"/>
</dbReference>
<dbReference type="Proteomes" id="UP001600064">
    <property type="component" value="Unassembled WGS sequence"/>
</dbReference>
<protein>
    <recommendedName>
        <fullName evidence="8">Polycomb protein EED-like insertion domain-containing protein</fullName>
    </recommendedName>
</protein>
<dbReference type="InterPro" id="IPR036322">
    <property type="entry name" value="WD40_repeat_dom_sf"/>
</dbReference>
<dbReference type="PROSITE" id="PS50082">
    <property type="entry name" value="WD_REPEATS_2"/>
    <property type="match status" value="2"/>
</dbReference>
<dbReference type="RefSeq" id="XP_070866220.1">
    <property type="nucleotide sequence ID" value="XM_071011296.1"/>
</dbReference>
<dbReference type="InterPro" id="IPR015943">
    <property type="entry name" value="WD40/YVTN_repeat-like_dom_sf"/>
</dbReference>
<evidence type="ECO:0000256" key="5">
    <source>
        <dbReference type="ARBA" id="ARBA00023163"/>
    </source>
</evidence>
<name>A0ABR4DAY2_9PEZI</name>
<evidence type="ECO:0000256" key="4">
    <source>
        <dbReference type="ARBA" id="ARBA00023015"/>
    </source>
</evidence>
<reference evidence="9 10" key="1">
    <citation type="journal article" date="2024" name="Commun. Biol.">
        <title>Comparative genomic analysis of thermophilic fungi reveals convergent evolutionary adaptations and gene losses.</title>
        <authorList>
            <person name="Steindorff A.S."/>
            <person name="Aguilar-Pontes M.V."/>
            <person name="Robinson A.J."/>
            <person name="Andreopoulos B."/>
            <person name="LaButti K."/>
            <person name="Kuo A."/>
            <person name="Mondo S."/>
            <person name="Riley R."/>
            <person name="Otillar R."/>
            <person name="Haridas S."/>
            <person name="Lipzen A."/>
            <person name="Grimwood J."/>
            <person name="Schmutz J."/>
            <person name="Clum A."/>
            <person name="Reid I.D."/>
            <person name="Moisan M.C."/>
            <person name="Butler G."/>
            <person name="Nguyen T.T.M."/>
            <person name="Dewar K."/>
            <person name="Conant G."/>
            <person name="Drula E."/>
            <person name="Henrissat B."/>
            <person name="Hansel C."/>
            <person name="Singer S."/>
            <person name="Hutchinson M.I."/>
            <person name="de Vries R.P."/>
            <person name="Natvig D.O."/>
            <person name="Powell A.J."/>
            <person name="Tsang A."/>
            <person name="Grigoriev I.V."/>
        </authorList>
    </citation>
    <scope>NUCLEOTIDE SEQUENCE [LARGE SCALE GENOMIC DNA]</scope>
    <source>
        <strain evidence="9 10">ATCC 22073</strain>
    </source>
</reference>
<evidence type="ECO:0000256" key="6">
    <source>
        <dbReference type="PROSITE-ProRule" id="PRU00221"/>
    </source>
</evidence>
<feature type="repeat" description="WD" evidence="6">
    <location>
        <begin position="181"/>
        <end position="212"/>
    </location>
</feature>
<gene>
    <name evidence="9" type="ORF">VTJ83DRAFT_4770</name>
</gene>
<evidence type="ECO:0000259" key="8">
    <source>
        <dbReference type="Pfam" id="PF22038"/>
    </source>
</evidence>
<feature type="repeat" description="WD" evidence="6">
    <location>
        <begin position="132"/>
        <end position="166"/>
    </location>
</feature>
<comment type="caution">
    <text evidence="9">The sequence shown here is derived from an EMBL/GenBank/DDBJ whole genome shotgun (WGS) entry which is preliminary data.</text>
</comment>
<feature type="region of interest" description="Disordered" evidence="7">
    <location>
        <begin position="277"/>
        <end position="301"/>
    </location>
</feature>
<evidence type="ECO:0000256" key="1">
    <source>
        <dbReference type="ARBA" id="ARBA00008075"/>
    </source>
</evidence>
<keyword evidence="2 6" id="KW-0853">WD repeat</keyword>
<dbReference type="Pfam" id="PF00400">
    <property type="entry name" value="WD40"/>
    <property type="match status" value="2"/>
</dbReference>
<dbReference type="InterPro" id="IPR001680">
    <property type="entry name" value="WD40_rpt"/>
</dbReference>
<dbReference type="InterPro" id="IPR053893">
    <property type="entry name" value="PRC2_EED-like_ins"/>
</dbReference>
<evidence type="ECO:0000256" key="3">
    <source>
        <dbReference type="ARBA" id="ARBA00022737"/>
    </source>
</evidence>
<keyword evidence="3" id="KW-0677">Repeat</keyword>
<sequence>MAPADSAEWELPRLRSSFIFQDDFSSPEDAANQDLAEFFDVKFYPYNPPGAPPIFAATSKKHAVVCRLTQTADKDANPCEVLQLIRDDSDSANCACCWSRDPVTYDAWLCVAGNDANVKVYNVQQAKLVKTLVGHGGGINDLATSPANPLIIASASDDTTIRIWSLAAAHDKQPCLCILGGESHLYNLLSVSFHDNGRYLLSTGHDQVINMWALPEFPDEHLEVPFVFQYPHFSSSEVHNNLVDCVAFYGDLVLSRACHEDSIVLWRIEGFSSKDPIPGPLEAPTPTDMSKQTRSYFNPAPSPDRPAMFTRLAQFHTPECGVQFFMRFRMFHAPGKHPILAFANAKSKTFFWDFARFGAYREYMADLREAQPAGKLLTGEGAAVQKPSWLTVKRGKKPTAMTTATTTTTMTTTTTAGTTAAAARDFTPSFRSSFAGGVDKDSMVSASPDPENAAATQLGWGRDTLQAWASMYDLSNPVGYVKAHRTLQIEPGFVGRQVGWSPEGEWCVVVGNGNRALVYQRWGKEKGAAAPTA</sequence>
<dbReference type="PANTHER" id="PTHR10253">
    <property type="entry name" value="POLYCOMB PROTEIN"/>
    <property type="match status" value="1"/>
</dbReference>